<dbReference type="KEGG" id="theu:HPC62_09140"/>
<feature type="region of interest" description="Disordered" evidence="1">
    <location>
        <begin position="1"/>
        <end position="31"/>
    </location>
</feature>
<dbReference type="Pfam" id="PF13490">
    <property type="entry name" value="zf-HC2"/>
    <property type="match status" value="1"/>
</dbReference>
<keyword evidence="5" id="KW-1185">Reference proteome</keyword>
<proteinExistence type="predicted"/>
<dbReference type="Gene3D" id="1.10.10.1320">
    <property type="entry name" value="Anti-sigma factor, zinc-finger domain"/>
    <property type="match status" value="1"/>
</dbReference>
<keyword evidence="2" id="KW-0472">Membrane</keyword>
<evidence type="ECO:0000259" key="3">
    <source>
        <dbReference type="Pfam" id="PF13490"/>
    </source>
</evidence>
<sequence length="205" mass="22123">MPDINDGKTPRQRASRPASGSGLPPEWAHRSPVEPIDHLKRDRFELLSAYLDGEVSASDRRQIEAWLASDASAQQLYARLLKLRQGLHGLRTLPVPAERPVEQTVSQVMKRLERKPKRTVAWGGMAAAAALFAGAVTTVVAPSYLSPHVNVISQSDSQLMIALDRPVIDIPDIAYPSAVPPRTTAVPVPDVVPVAPSNGGQPITP</sequence>
<keyword evidence="2" id="KW-1133">Transmembrane helix</keyword>
<keyword evidence="2" id="KW-0812">Transmembrane</keyword>
<evidence type="ECO:0000313" key="5">
    <source>
        <dbReference type="Proteomes" id="UP000505210"/>
    </source>
</evidence>
<dbReference type="Proteomes" id="UP000505210">
    <property type="component" value="Chromosome"/>
</dbReference>
<evidence type="ECO:0000256" key="2">
    <source>
        <dbReference type="SAM" id="Phobius"/>
    </source>
</evidence>
<accession>A0A6M8BDK2</accession>
<dbReference type="InterPro" id="IPR027383">
    <property type="entry name" value="Znf_put"/>
</dbReference>
<evidence type="ECO:0000313" key="4">
    <source>
        <dbReference type="EMBL" id="QKD84868.1"/>
    </source>
</evidence>
<organism evidence="4 5">
    <name type="scientific">Thermoleptolyngbya sichuanensis A183</name>
    <dbReference type="NCBI Taxonomy" id="2737172"/>
    <lineage>
        <taxon>Bacteria</taxon>
        <taxon>Bacillati</taxon>
        <taxon>Cyanobacteriota</taxon>
        <taxon>Cyanophyceae</taxon>
        <taxon>Oculatellales</taxon>
        <taxon>Oculatellaceae</taxon>
        <taxon>Thermoleptolyngbya</taxon>
        <taxon>Thermoleptolyngbya sichuanensis</taxon>
    </lineage>
</organism>
<name>A0A6M8BDK2_9CYAN</name>
<dbReference type="EMBL" id="CP053661">
    <property type="protein sequence ID" value="QKD84868.1"/>
    <property type="molecule type" value="Genomic_DNA"/>
</dbReference>
<reference evidence="4 5" key="1">
    <citation type="submission" date="2020-05" db="EMBL/GenBank/DDBJ databases">
        <title>Complete genome sequence of of a novel Thermoleptolyngbya strain isolated from hot springs of Ganzi, Sichuan China.</title>
        <authorList>
            <person name="Tang J."/>
            <person name="Daroch M."/>
            <person name="Li L."/>
            <person name="Waleron K."/>
            <person name="Waleron M."/>
            <person name="Waleron M."/>
        </authorList>
    </citation>
    <scope>NUCLEOTIDE SEQUENCE [LARGE SCALE GENOMIC DNA]</scope>
    <source>
        <strain evidence="4 5">PKUAC-SCTA183</strain>
    </source>
</reference>
<feature type="domain" description="Putative zinc-finger" evidence="3">
    <location>
        <begin position="45"/>
        <end position="65"/>
    </location>
</feature>
<gene>
    <name evidence="4" type="ORF">HPC62_09140</name>
</gene>
<feature type="transmembrane region" description="Helical" evidence="2">
    <location>
        <begin position="119"/>
        <end position="145"/>
    </location>
</feature>
<protein>
    <submittedName>
        <fullName evidence="4">Fis family transcriptional regulator</fullName>
    </submittedName>
</protein>
<evidence type="ECO:0000256" key="1">
    <source>
        <dbReference type="SAM" id="MobiDB-lite"/>
    </source>
</evidence>
<dbReference type="AlphaFoldDB" id="A0A6M8BDK2"/>
<dbReference type="InterPro" id="IPR041916">
    <property type="entry name" value="Anti_sigma_zinc_sf"/>
</dbReference>